<evidence type="ECO:0000259" key="4">
    <source>
        <dbReference type="PROSITE" id="PS50801"/>
    </source>
</evidence>
<dbReference type="eggNOG" id="COG3829">
    <property type="taxonomic scope" value="Bacteria"/>
</dbReference>
<dbReference type="InterPro" id="IPR036513">
    <property type="entry name" value="STAS_dom_sf"/>
</dbReference>
<dbReference type="eggNOG" id="COG1366">
    <property type="taxonomic scope" value="Bacteria"/>
</dbReference>
<dbReference type="InterPro" id="IPR000014">
    <property type="entry name" value="PAS"/>
</dbReference>
<dbReference type="InterPro" id="IPR013656">
    <property type="entry name" value="PAS_4"/>
</dbReference>
<sequence length="417" mass="45263">MESELQALRAENQRLLQRVAELERESAFYREAFEQSPVPISVFRADGLLAAMNRVTCEILGVPSREAVVGHYNAYEDPGAVSQGYAEHYRKALDEQRGEIVIMPPTSYTSGEEGMPCRDDHTFWSQTCMRSMEVDGARYVVAVNLDITERVRAERAMEENQAFLGGIIDNAPIPIYVKDREGRYLLGNQVFDEALAAERGGGLGKTDRDLFPPEQAEVFATLDRQALLAQTPIVSENQLMLGGELHTLVTTKYPLLGADGQPHAVCSISVDVSALRAAEAEARRLQEEMFRIQEATLRALSTPLLPIAEGVVVMPLIGMLDEKRVQQAMDVLLSGIAAHHASQVILDVTGVPQVNAQVASAFVQAAQAVRLLGAQVVVTGIQPAIARTLIELGVDLGGITTRGTLQSGIAHALAARA</sequence>
<dbReference type="SMART" id="SM00091">
    <property type="entry name" value="PAS"/>
    <property type="match status" value="2"/>
</dbReference>
<feature type="domain" description="STAS" evidence="4">
    <location>
        <begin position="301"/>
        <end position="412"/>
    </location>
</feature>
<dbReference type="SUPFAM" id="SSF55785">
    <property type="entry name" value="PYP-like sensor domain (PAS domain)"/>
    <property type="match status" value="2"/>
</dbReference>
<accession>A0A017TEW6</accession>
<evidence type="ECO:0000313" key="5">
    <source>
        <dbReference type="EMBL" id="EYF07789.1"/>
    </source>
</evidence>
<keyword evidence="1" id="KW-0597">Phosphoprotein</keyword>
<dbReference type="Proteomes" id="UP000019678">
    <property type="component" value="Unassembled WGS sequence"/>
</dbReference>
<dbReference type="CDD" id="cd07041">
    <property type="entry name" value="STAS_RsbR_RsbS_like"/>
    <property type="match status" value="1"/>
</dbReference>
<dbReference type="PROSITE" id="PS50801">
    <property type="entry name" value="STAS"/>
    <property type="match status" value="1"/>
</dbReference>
<dbReference type="InterPro" id="IPR035965">
    <property type="entry name" value="PAS-like_dom_sf"/>
</dbReference>
<keyword evidence="6" id="KW-1185">Reference proteome</keyword>
<dbReference type="Gene3D" id="3.30.450.20">
    <property type="entry name" value="PAS domain"/>
    <property type="match status" value="2"/>
</dbReference>
<dbReference type="Pfam" id="PF01740">
    <property type="entry name" value="STAS"/>
    <property type="match status" value="1"/>
</dbReference>
<dbReference type="PANTHER" id="PTHR33745:SF3">
    <property type="entry name" value="RSBT CO-ANTAGONIST PROTEIN RSBRC"/>
    <property type="match status" value="1"/>
</dbReference>
<name>A0A017TEW6_9BACT</name>
<evidence type="ECO:0000259" key="3">
    <source>
        <dbReference type="PROSITE" id="PS50112"/>
    </source>
</evidence>
<reference evidence="5 6" key="1">
    <citation type="submission" date="2013-05" db="EMBL/GenBank/DDBJ databases">
        <title>Genome assembly of Chondromyces apiculatus DSM 436.</title>
        <authorList>
            <person name="Sharma G."/>
            <person name="Khatri I."/>
            <person name="Kaur C."/>
            <person name="Mayilraj S."/>
            <person name="Subramanian S."/>
        </authorList>
    </citation>
    <scope>NUCLEOTIDE SEQUENCE [LARGE SCALE GENOMIC DNA]</scope>
    <source>
        <strain evidence="5 6">DSM 436</strain>
    </source>
</reference>
<gene>
    <name evidence="5" type="ORF">CAP_6811</name>
</gene>
<dbReference type="NCBIfam" id="TIGR00229">
    <property type="entry name" value="sensory_box"/>
    <property type="match status" value="1"/>
</dbReference>
<dbReference type="AlphaFoldDB" id="A0A017TEW6"/>
<proteinExistence type="predicted"/>
<dbReference type="InterPro" id="IPR051932">
    <property type="entry name" value="Bact_StressResp_Reg"/>
</dbReference>
<evidence type="ECO:0000256" key="2">
    <source>
        <dbReference type="SAM" id="Coils"/>
    </source>
</evidence>
<dbReference type="Pfam" id="PF08448">
    <property type="entry name" value="PAS_4"/>
    <property type="match status" value="1"/>
</dbReference>
<dbReference type="Gene3D" id="3.30.750.24">
    <property type="entry name" value="STAS domain"/>
    <property type="match status" value="1"/>
</dbReference>
<evidence type="ECO:0000256" key="1">
    <source>
        <dbReference type="ARBA" id="ARBA00022553"/>
    </source>
</evidence>
<feature type="domain" description="PAS" evidence="3">
    <location>
        <begin position="160"/>
        <end position="230"/>
    </location>
</feature>
<dbReference type="Pfam" id="PF13188">
    <property type="entry name" value="PAS_8"/>
    <property type="match status" value="1"/>
</dbReference>
<comment type="caution">
    <text evidence="5">The sequence shown here is derived from an EMBL/GenBank/DDBJ whole genome shotgun (WGS) entry which is preliminary data.</text>
</comment>
<keyword evidence="2" id="KW-0175">Coiled coil</keyword>
<dbReference type="STRING" id="1192034.CAP_6811"/>
<dbReference type="CDD" id="cd14686">
    <property type="entry name" value="bZIP"/>
    <property type="match status" value="1"/>
</dbReference>
<protein>
    <submittedName>
        <fullName evidence="5">RsbR, positive regulator of sigma-B</fullName>
    </submittedName>
</protein>
<dbReference type="InterPro" id="IPR002645">
    <property type="entry name" value="STAS_dom"/>
</dbReference>
<dbReference type="EMBL" id="ASRX01000006">
    <property type="protein sequence ID" value="EYF07789.1"/>
    <property type="molecule type" value="Genomic_DNA"/>
</dbReference>
<feature type="coiled-coil region" evidence="2">
    <location>
        <begin position="5"/>
        <end position="32"/>
    </location>
</feature>
<dbReference type="PROSITE" id="PS50112">
    <property type="entry name" value="PAS"/>
    <property type="match status" value="1"/>
</dbReference>
<dbReference type="SUPFAM" id="SSF52091">
    <property type="entry name" value="SpoIIaa-like"/>
    <property type="match status" value="1"/>
</dbReference>
<dbReference type="PANTHER" id="PTHR33745">
    <property type="entry name" value="RSBT ANTAGONIST PROTEIN RSBS-RELATED"/>
    <property type="match status" value="1"/>
</dbReference>
<evidence type="ECO:0000313" key="6">
    <source>
        <dbReference type="Proteomes" id="UP000019678"/>
    </source>
</evidence>
<organism evidence="5 6">
    <name type="scientific">Chondromyces apiculatus DSM 436</name>
    <dbReference type="NCBI Taxonomy" id="1192034"/>
    <lineage>
        <taxon>Bacteria</taxon>
        <taxon>Pseudomonadati</taxon>
        <taxon>Myxococcota</taxon>
        <taxon>Polyangia</taxon>
        <taxon>Polyangiales</taxon>
        <taxon>Polyangiaceae</taxon>
        <taxon>Chondromyces</taxon>
    </lineage>
</organism>
<dbReference type="RefSeq" id="WP_044236519.1">
    <property type="nucleotide sequence ID" value="NZ_ASRX01000006.1"/>
</dbReference>